<protein>
    <recommendedName>
        <fullName evidence="3">ATP-dependent DNA helicase</fullName>
    </recommendedName>
</protein>
<dbReference type="AlphaFoldDB" id="A0A0C9ZRI8"/>
<reference evidence="2" key="2">
    <citation type="submission" date="2015-01" db="EMBL/GenBank/DDBJ databases">
        <title>Evolutionary Origins and Diversification of the Mycorrhizal Mutualists.</title>
        <authorList>
            <consortium name="DOE Joint Genome Institute"/>
            <consortium name="Mycorrhizal Genomics Consortium"/>
            <person name="Kohler A."/>
            <person name="Kuo A."/>
            <person name="Nagy L.G."/>
            <person name="Floudas D."/>
            <person name="Copeland A."/>
            <person name="Barry K.W."/>
            <person name="Cichocki N."/>
            <person name="Veneault-Fourrey C."/>
            <person name="LaButti K."/>
            <person name="Lindquist E.A."/>
            <person name="Lipzen A."/>
            <person name="Lundell T."/>
            <person name="Morin E."/>
            <person name="Murat C."/>
            <person name="Riley R."/>
            <person name="Ohm R."/>
            <person name="Sun H."/>
            <person name="Tunlid A."/>
            <person name="Henrissat B."/>
            <person name="Grigoriev I.V."/>
            <person name="Hibbett D.S."/>
            <person name="Martin F."/>
        </authorList>
    </citation>
    <scope>NUCLEOTIDE SEQUENCE [LARGE SCALE GENOMIC DNA]</scope>
    <source>
        <strain evidence="2">UH-Slu-Lm8-n1</strain>
    </source>
</reference>
<name>A0A0C9ZRI8_9AGAM</name>
<dbReference type="InParanoid" id="A0A0C9ZRI8"/>
<proteinExistence type="predicted"/>
<dbReference type="Proteomes" id="UP000054485">
    <property type="component" value="Unassembled WGS sequence"/>
</dbReference>
<reference evidence="1 2" key="1">
    <citation type="submission" date="2014-04" db="EMBL/GenBank/DDBJ databases">
        <authorList>
            <consortium name="DOE Joint Genome Institute"/>
            <person name="Kuo A."/>
            <person name="Ruytinx J."/>
            <person name="Rineau F."/>
            <person name="Colpaert J."/>
            <person name="Kohler A."/>
            <person name="Nagy L.G."/>
            <person name="Floudas D."/>
            <person name="Copeland A."/>
            <person name="Barry K.W."/>
            <person name="Cichocki N."/>
            <person name="Veneault-Fourrey C."/>
            <person name="LaButti K."/>
            <person name="Lindquist E.A."/>
            <person name="Lipzen A."/>
            <person name="Lundell T."/>
            <person name="Morin E."/>
            <person name="Murat C."/>
            <person name="Sun H."/>
            <person name="Tunlid A."/>
            <person name="Henrissat B."/>
            <person name="Grigoriev I.V."/>
            <person name="Hibbett D.S."/>
            <person name="Martin F."/>
            <person name="Nordberg H.P."/>
            <person name="Cantor M.N."/>
            <person name="Hua S.X."/>
        </authorList>
    </citation>
    <scope>NUCLEOTIDE SEQUENCE [LARGE SCALE GENOMIC DNA]</scope>
    <source>
        <strain evidence="1 2">UH-Slu-Lm8-n1</strain>
    </source>
</reference>
<keyword evidence="2" id="KW-1185">Reference proteome</keyword>
<dbReference type="CDD" id="cd18809">
    <property type="entry name" value="SF1_C_RecD"/>
    <property type="match status" value="1"/>
</dbReference>
<dbReference type="PANTHER" id="PTHR23274:SF11">
    <property type="entry name" value="ATP-DEPENDENT DNA HELICASE PIF1"/>
    <property type="match status" value="1"/>
</dbReference>
<sequence length="169" mass="18413">MPVILRSRNLSTDLGIANGSQGIVCKIYTAICAEGYTYCTCALVNFTGSRVHIPGLPEGVFPITPISWTFTTLAPGSKDVSSRLRVTREQLPIQPAFAVTGHSAQGKTLPKVIINLHEGGFGAYVAASRARTREGLCIMQPVTLDNLNKPLPYDLLLEMRRFEALEHNT</sequence>
<evidence type="ECO:0008006" key="3">
    <source>
        <dbReference type="Google" id="ProtNLM"/>
    </source>
</evidence>
<organism evidence="1 2">
    <name type="scientific">Suillus luteus UH-Slu-Lm8-n1</name>
    <dbReference type="NCBI Taxonomy" id="930992"/>
    <lineage>
        <taxon>Eukaryota</taxon>
        <taxon>Fungi</taxon>
        <taxon>Dikarya</taxon>
        <taxon>Basidiomycota</taxon>
        <taxon>Agaricomycotina</taxon>
        <taxon>Agaricomycetes</taxon>
        <taxon>Agaricomycetidae</taxon>
        <taxon>Boletales</taxon>
        <taxon>Suillineae</taxon>
        <taxon>Suillaceae</taxon>
        <taxon>Suillus</taxon>
    </lineage>
</organism>
<dbReference type="InterPro" id="IPR027417">
    <property type="entry name" value="P-loop_NTPase"/>
</dbReference>
<dbReference type="EMBL" id="KN836533">
    <property type="protein sequence ID" value="KIK31921.1"/>
    <property type="molecule type" value="Genomic_DNA"/>
</dbReference>
<dbReference type="HOGENOM" id="CLU_134798_0_0_1"/>
<dbReference type="SUPFAM" id="SSF52540">
    <property type="entry name" value="P-loop containing nucleoside triphosphate hydrolases"/>
    <property type="match status" value="1"/>
</dbReference>
<gene>
    <name evidence="1" type="ORF">CY34DRAFT_102502</name>
</gene>
<dbReference type="STRING" id="930992.A0A0C9ZRI8"/>
<dbReference type="OrthoDB" id="432234at2759"/>
<evidence type="ECO:0000313" key="2">
    <source>
        <dbReference type="Proteomes" id="UP000054485"/>
    </source>
</evidence>
<accession>A0A0C9ZRI8</accession>
<dbReference type="PANTHER" id="PTHR23274">
    <property type="entry name" value="DNA HELICASE-RELATED"/>
    <property type="match status" value="1"/>
</dbReference>
<evidence type="ECO:0000313" key="1">
    <source>
        <dbReference type="EMBL" id="KIK31921.1"/>
    </source>
</evidence>
<feature type="non-terminal residue" evidence="1">
    <location>
        <position position="169"/>
    </location>
</feature>